<evidence type="ECO:0000313" key="4">
    <source>
        <dbReference type="Proteomes" id="UP000789405"/>
    </source>
</evidence>
<keyword evidence="4" id="KW-1185">Reference proteome</keyword>
<feature type="region of interest" description="Disordered" evidence="1">
    <location>
        <begin position="313"/>
        <end position="339"/>
    </location>
</feature>
<dbReference type="PANTHER" id="PTHR28125:SF3">
    <property type="entry name" value="TRANSCRIPTION REGULATOR RUA1 C-TERMINAL DOMAIN-CONTAINING PROTEIN"/>
    <property type="match status" value="1"/>
</dbReference>
<evidence type="ECO:0000313" key="3">
    <source>
        <dbReference type="EMBL" id="CAG8716552.1"/>
    </source>
</evidence>
<dbReference type="InterPro" id="IPR028012">
    <property type="entry name" value="Rua1_C"/>
</dbReference>
<dbReference type="AlphaFoldDB" id="A0A9N9NA63"/>
<feature type="compositionally biased region" description="Basic and acidic residues" evidence="1">
    <location>
        <begin position="10"/>
        <end position="24"/>
    </location>
</feature>
<feature type="non-terminal residue" evidence="3">
    <location>
        <position position="458"/>
    </location>
</feature>
<proteinExistence type="predicted"/>
<evidence type="ECO:0000259" key="2">
    <source>
        <dbReference type="Pfam" id="PF14616"/>
    </source>
</evidence>
<evidence type="ECO:0000256" key="1">
    <source>
        <dbReference type="SAM" id="MobiDB-lite"/>
    </source>
</evidence>
<gene>
    <name evidence="3" type="ORF">DERYTH_LOCUS13980</name>
</gene>
<sequence>LEEMLFEHYSSGDDHNHLANKENENSDFPTSHVKCQQSDEDEIPNLYCTNHESSAVIQSFSCARPEETNHQEVEETQLHYILNDDQSKSQKSCESFGTNSPQNCRSFEQDYSSVPSFMEPSRHHFQSMMCCNDPCCKEACEYTNSSSIGTEIMQFSWNVDDPQFSSSLMPFPSSSDEDVTVPVYRWNGHIVSLPNHSLQLPTSLHQISSPNLFTQTQSNKRTMQEDLFSDLSLNELNKPYALPTISNVHQQTNSFRKRAKAVLNNQIPNITPSNSPVMLLSLESTVEYEQDTFKQFQAKYEAYKFQPRIDLNDIVPETPEPPVDLNDPRPDAQPRRQKLKYPGDMYTPQWVRYSGHSKEGFCNDCKPGKWLQLKNSAYWYHKQFFHGISSVSGKMFVPPVETRKFDSGDCTEGLCHQCGQWVPIATSKKKNSMLWFRHAHKCHVYVKPKSYPPGGKRR</sequence>
<name>A0A9N9NA63_9GLOM</name>
<accession>A0A9N9NA63</accession>
<reference evidence="3" key="1">
    <citation type="submission" date="2021-06" db="EMBL/GenBank/DDBJ databases">
        <authorList>
            <person name="Kallberg Y."/>
            <person name="Tangrot J."/>
            <person name="Rosling A."/>
        </authorList>
    </citation>
    <scope>NUCLEOTIDE SEQUENCE</scope>
    <source>
        <strain evidence="3">MA453B</strain>
    </source>
</reference>
<dbReference type="OrthoDB" id="5595379at2759"/>
<feature type="domain" description="Transcription regulator Rua1 C-terminal" evidence="2">
    <location>
        <begin position="344"/>
        <end position="443"/>
    </location>
</feature>
<organism evidence="3 4">
    <name type="scientific">Dentiscutata erythropus</name>
    <dbReference type="NCBI Taxonomy" id="1348616"/>
    <lineage>
        <taxon>Eukaryota</taxon>
        <taxon>Fungi</taxon>
        <taxon>Fungi incertae sedis</taxon>
        <taxon>Mucoromycota</taxon>
        <taxon>Glomeromycotina</taxon>
        <taxon>Glomeromycetes</taxon>
        <taxon>Diversisporales</taxon>
        <taxon>Gigasporaceae</taxon>
        <taxon>Dentiscutata</taxon>
    </lineage>
</organism>
<dbReference type="Pfam" id="PF14616">
    <property type="entry name" value="Rua1_C"/>
    <property type="match status" value="1"/>
</dbReference>
<protein>
    <submittedName>
        <fullName evidence="3">11980_t:CDS:1</fullName>
    </submittedName>
</protein>
<dbReference type="Proteomes" id="UP000789405">
    <property type="component" value="Unassembled WGS sequence"/>
</dbReference>
<feature type="region of interest" description="Disordered" evidence="1">
    <location>
        <begin position="1"/>
        <end position="32"/>
    </location>
</feature>
<dbReference type="EMBL" id="CAJVPY010010199">
    <property type="protein sequence ID" value="CAG8716552.1"/>
    <property type="molecule type" value="Genomic_DNA"/>
</dbReference>
<dbReference type="PANTHER" id="PTHR28125">
    <property type="entry name" value="MEIOTIC EXPRESSION UP-REGULATED PROTEIN 26"/>
    <property type="match status" value="1"/>
</dbReference>
<comment type="caution">
    <text evidence="3">The sequence shown here is derived from an EMBL/GenBank/DDBJ whole genome shotgun (WGS) entry which is preliminary data.</text>
</comment>